<proteinExistence type="predicted"/>
<evidence type="ECO:0000313" key="2">
    <source>
        <dbReference type="Proteomes" id="UP000314294"/>
    </source>
</evidence>
<evidence type="ECO:0000313" key="1">
    <source>
        <dbReference type="EMBL" id="TNN31039.1"/>
    </source>
</evidence>
<dbReference type="GO" id="GO:0009986">
    <property type="term" value="C:cell surface"/>
    <property type="evidence" value="ECO:0007669"/>
    <property type="project" value="TreeGrafter"/>
</dbReference>
<dbReference type="InterPro" id="IPR013320">
    <property type="entry name" value="ConA-like_dom_sf"/>
</dbReference>
<reference evidence="1 2" key="1">
    <citation type="submission" date="2019-03" db="EMBL/GenBank/DDBJ databases">
        <title>First draft genome of Liparis tanakae, snailfish: a comprehensive survey of snailfish specific genes.</title>
        <authorList>
            <person name="Kim W."/>
            <person name="Song I."/>
            <person name="Jeong J.-H."/>
            <person name="Kim D."/>
            <person name="Kim S."/>
            <person name="Ryu S."/>
            <person name="Song J.Y."/>
            <person name="Lee S.K."/>
        </authorList>
    </citation>
    <scope>NUCLEOTIDE SEQUENCE [LARGE SCALE GENOMIC DNA]</scope>
    <source>
        <tissue evidence="1">Muscle</tissue>
    </source>
</reference>
<protein>
    <submittedName>
        <fullName evidence="1">Calsyntenin-2</fullName>
    </submittedName>
</protein>
<dbReference type="Proteomes" id="UP000314294">
    <property type="component" value="Unassembled WGS sequence"/>
</dbReference>
<organism evidence="1 2">
    <name type="scientific">Liparis tanakae</name>
    <name type="common">Tanaka's snailfish</name>
    <dbReference type="NCBI Taxonomy" id="230148"/>
    <lineage>
        <taxon>Eukaryota</taxon>
        <taxon>Metazoa</taxon>
        <taxon>Chordata</taxon>
        <taxon>Craniata</taxon>
        <taxon>Vertebrata</taxon>
        <taxon>Euteleostomi</taxon>
        <taxon>Actinopterygii</taxon>
        <taxon>Neopterygii</taxon>
        <taxon>Teleostei</taxon>
        <taxon>Neoteleostei</taxon>
        <taxon>Acanthomorphata</taxon>
        <taxon>Eupercaria</taxon>
        <taxon>Perciformes</taxon>
        <taxon>Cottioidei</taxon>
        <taxon>Cottales</taxon>
        <taxon>Liparidae</taxon>
        <taxon>Liparis</taxon>
    </lineage>
</organism>
<name>A0A4Z2EQG6_9TELE</name>
<dbReference type="EMBL" id="SRLO01003876">
    <property type="protein sequence ID" value="TNN31039.1"/>
    <property type="molecule type" value="Genomic_DNA"/>
</dbReference>
<dbReference type="GO" id="GO:0051965">
    <property type="term" value="P:positive regulation of synapse assembly"/>
    <property type="evidence" value="ECO:0007669"/>
    <property type="project" value="TreeGrafter"/>
</dbReference>
<keyword evidence="2" id="KW-1185">Reference proteome</keyword>
<dbReference type="GO" id="GO:0050806">
    <property type="term" value="P:positive regulation of synaptic transmission"/>
    <property type="evidence" value="ECO:0007669"/>
    <property type="project" value="TreeGrafter"/>
</dbReference>
<dbReference type="GO" id="GO:0045211">
    <property type="term" value="C:postsynaptic membrane"/>
    <property type="evidence" value="ECO:0007669"/>
    <property type="project" value="TreeGrafter"/>
</dbReference>
<dbReference type="Gene3D" id="2.60.120.200">
    <property type="match status" value="1"/>
</dbReference>
<dbReference type="PANTHER" id="PTHR14139">
    <property type="entry name" value="CALSYNTENIN"/>
    <property type="match status" value="1"/>
</dbReference>
<comment type="caution">
    <text evidence="1">The sequence shown here is derived from an EMBL/GenBank/DDBJ whole genome shotgun (WGS) entry which is preliminary data.</text>
</comment>
<dbReference type="AlphaFoldDB" id="A0A4Z2EQG6"/>
<dbReference type="OrthoDB" id="10012272at2759"/>
<accession>A0A4Z2EQG6</accession>
<dbReference type="SUPFAM" id="SSF49899">
    <property type="entry name" value="Concanavalin A-like lectins/glucanases"/>
    <property type="match status" value="1"/>
</dbReference>
<gene>
    <name evidence="1" type="primary">Clstn2_1</name>
    <name evidence="1" type="ORF">EYF80_058810</name>
</gene>
<sequence length="168" mass="19299">MDTQRQTEVRRSGEVIHLVLQSPELVFFSTTNHKLHKTRTEIRLRPFIVTRSRGYLKICDKEWHYYVINVEFPVVTLYVDGVTYDPYLVTDDWPIHPSLIDVQLTVGACWQGGEVTKPRFTQYFRGSLSGLTVRPGKIESQKVISCLQACKEGLDINSPESLDKSIKV</sequence>
<dbReference type="PANTHER" id="PTHR14139:SF3">
    <property type="entry name" value="CALSYNTENIN-2"/>
    <property type="match status" value="1"/>
</dbReference>